<dbReference type="Pfam" id="PF12616">
    <property type="entry name" value="DUF3775"/>
    <property type="match status" value="1"/>
</dbReference>
<proteinExistence type="predicted"/>
<evidence type="ECO:0000256" key="1">
    <source>
        <dbReference type="SAM" id="MobiDB-lite"/>
    </source>
</evidence>
<dbReference type="Proteomes" id="UP001519924">
    <property type="component" value="Unassembled WGS sequence"/>
</dbReference>
<accession>A0ABS7EX56</accession>
<gene>
    <name evidence="2" type="ORF">K1J50_00380</name>
</gene>
<dbReference type="InterPro" id="IPR022254">
    <property type="entry name" value="DUF3775"/>
</dbReference>
<dbReference type="EMBL" id="JAHZUY010000001">
    <property type="protein sequence ID" value="MBW8267941.1"/>
    <property type="molecule type" value="Genomic_DNA"/>
</dbReference>
<evidence type="ECO:0000313" key="3">
    <source>
        <dbReference type="Proteomes" id="UP001519924"/>
    </source>
</evidence>
<sequence length="133" mass="14727">MLSTSLEKLAYLVVKAREFDAEVEPEGLEEGSNPADDREFSVLEDTSDNPTGDELRAALESLNEDELAEVLALVWIGRGDYAASEWLPALAAAREARNRRTVDYLIETPNLGDLIEQGLAELGYSITDEEQRL</sequence>
<dbReference type="RefSeq" id="WP_220115451.1">
    <property type="nucleotide sequence ID" value="NZ_JAHZUY010000001.1"/>
</dbReference>
<name>A0ABS7EX56_9PROT</name>
<feature type="region of interest" description="Disordered" evidence="1">
    <location>
        <begin position="22"/>
        <end position="51"/>
    </location>
</feature>
<protein>
    <submittedName>
        <fullName evidence="2">DUF3775 domain-containing protein</fullName>
    </submittedName>
</protein>
<keyword evidence="3" id="KW-1185">Reference proteome</keyword>
<comment type="caution">
    <text evidence="2">The sequence shown here is derived from an EMBL/GenBank/DDBJ whole genome shotgun (WGS) entry which is preliminary data.</text>
</comment>
<reference evidence="2 3" key="1">
    <citation type="submission" date="2021-08" db="EMBL/GenBank/DDBJ databases">
        <title>Caldovatus sediminis gen. nov., sp. nov., a moderately thermophilic bacterium isolated from a hot spring.</title>
        <authorList>
            <person name="Hu C.-J."/>
            <person name="Li W.-J."/>
            <person name="Xian W.-D."/>
        </authorList>
    </citation>
    <scope>NUCLEOTIDE SEQUENCE [LARGE SCALE GENOMIC DNA]</scope>
    <source>
        <strain evidence="2 3">SYSU G05006</strain>
    </source>
</reference>
<organism evidence="2 3">
    <name type="scientific">Caldovatus aquaticus</name>
    <dbReference type="NCBI Taxonomy" id="2865671"/>
    <lineage>
        <taxon>Bacteria</taxon>
        <taxon>Pseudomonadati</taxon>
        <taxon>Pseudomonadota</taxon>
        <taxon>Alphaproteobacteria</taxon>
        <taxon>Acetobacterales</taxon>
        <taxon>Roseomonadaceae</taxon>
        <taxon>Caldovatus</taxon>
    </lineage>
</organism>
<evidence type="ECO:0000313" key="2">
    <source>
        <dbReference type="EMBL" id="MBW8267941.1"/>
    </source>
</evidence>